<dbReference type="CDD" id="cd02440">
    <property type="entry name" value="AdoMet_MTases"/>
    <property type="match status" value="1"/>
</dbReference>
<dbReference type="Gene3D" id="3.40.50.150">
    <property type="entry name" value="Vaccinia Virus protein VP39"/>
    <property type="match status" value="1"/>
</dbReference>
<organism evidence="3 4">
    <name type="scientific">Reticulibacter mediterranei</name>
    <dbReference type="NCBI Taxonomy" id="2778369"/>
    <lineage>
        <taxon>Bacteria</taxon>
        <taxon>Bacillati</taxon>
        <taxon>Chloroflexota</taxon>
        <taxon>Ktedonobacteria</taxon>
        <taxon>Ktedonobacterales</taxon>
        <taxon>Reticulibacteraceae</taxon>
        <taxon>Reticulibacter</taxon>
    </lineage>
</organism>
<name>A0A8J3N2W7_9CHLR</name>
<dbReference type="RefSeq" id="WP_220207125.1">
    <property type="nucleotide sequence ID" value="NZ_BNJK01000001.1"/>
</dbReference>
<evidence type="ECO:0000313" key="3">
    <source>
        <dbReference type="EMBL" id="GHO96504.1"/>
    </source>
</evidence>
<keyword evidence="3" id="KW-0489">Methyltransferase</keyword>
<protein>
    <submittedName>
        <fullName evidence="3">Methyltransferase UbiE</fullName>
    </submittedName>
</protein>
<dbReference type="Proteomes" id="UP000597444">
    <property type="component" value="Unassembled WGS sequence"/>
</dbReference>
<dbReference type="GO" id="GO:0032259">
    <property type="term" value="P:methylation"/>
    <property type="evidence" value="ECO:0007669"/>
    <property type="project" value="UniProtKB-KW"/>
</dbReference>
<evidence type="ECO:0000256" key="1">
    <source>
        <dbReference type="ARBA" id="ARBA00022679"/>
    </source>
</evidence>
<dbReference type="AlphaFoldDB" id="A0A8J3N2W7"/>
<dbReference type="EMBL" id="BNJK01000001">
    <property type="protein sequence ID" value="GHO96504.1"/>
    <property type="molecule type" value="Genomic_DNA"/>
</dbReference>
<dbReference type="PANTHER" id="PTHR43861">
    <property type="entry name" value="TRANS-ACONITATE 2-METHYLTRANSFERASE-RELATED"/>
    <property type="match status" value="1"/>
</dbReference>
<sequence length="258" mass="29212">MSNDYLQADVAQSYKHLPKNIDALLCYPLLLRALQITPEQPYHLLDYGCGPGEVARRFCGDFAHLRITAVDEAAEMIRIARATHSHEHITYRTIQKNTLPFLPDHSLDAAMALFVLINVSSQQHLRHILQEVFRVLKPNAPFVVLDAHPDGLGKRFLDYQAGTPGKGYQPGEAYPVQLFSSGEPLMQVTNYYWPKEIYFTLFAQAGFSQIKSQEPTLKELSEEERVPFEAHFGSCHTFTEWEVPPYLIVRGVKPAVSA</sequence>
<dbReference type="Pfam" id="PF13649">
    <property type="entry name" value="Methyltransf_25"/>
    <property type="match status" value="1"/>
</dbReference>
<feature type="domain" description="Methyltransferase" evidence="2">
    <location>
        <begin position="45"/>
        <end position="139"/>
    </location>
</feature>
<gene>
    <name evidence="3" type="ORF">KSF_065520</name>
</gene>
<comment type="caution">
    <text evidence="3">The sequence shown here is derived from an EMBL/GenBank/DDBJ whole genome shotgun (WGS) entry which is preliminary data.</text>
</comment>
<evidence type="ECO:0000259" key="2">
    <source>
        <dbReference type="Pfam" id="PF13649"/>
    </source>
</evidence>
<accession>A0A8J3N2W7</accession>
<dbReference type="InterPro" id="IPR029063">
    <property type="entry name" value="SAM-dependent_MTases_sf"/>
</dbReference>
<keyword evidence="4" id="KW-1185">Reference proteome</keyword>
<evidence type="ECO:0000313" key="4">
    <source>
        <dbReference type="Proteomes" id="UP000597444"/>
    </source>
</evidence>
<dbReference type="InterPro" id="IPR041698">
    <property type="entry name" value="Methyltransf_25"/>
</dbReference>
<keyword evidence="1" id="KW-0808">Transferase</keyword>
<dbReference type="GO" id="GO:0008168">
    <property type="term" value="F:methyltransferase activity"/>
    <property type="evidence" value="ECO:0007669"/>
    <property type="project" value="UniProtKB-KW"/>
</dbReference>
<reference evidence="3" key="1">
    <citation type="submission" date="2020-10" db="EMBL/GenBank/DDBJ databases">
        <title>Taxonomic study of unclassified bacteria belonging to the class Ktedonobacteria.</title>
        <authorList>
            <person name="Yabe S."/>
            <person name="Wang C.M."/>
            <person name="Zheng Y."/>
            <person name="Sakai Y."/>
            <person name="Cavaletti L."/>
            <person name="Monciardini P."/>
            <person name="Donadio S."/>
        </authorList>
    </citation>
    <scope>NUCLEOTIDE SEQUENCE</scope>
    <source>
        <strain evidence="3">ID150040</strain>
    </source>
</reference>
<proteinExistence type="predicted"/>
<dbReference type="SUPFAM" id="SSF53335">
    <property type="entry name" value="S-adenosyl-L-methionine-dependent methyltransferases"/>
    <property type="match status" value="1"/>
</dbReference>